<dbReference type="InterPro" id="IPR036250">
    <property type="entry name" value="AcylCo_DH-like_C"/>
</dbReference>
<keyword evidence="3" id="KW-0560">Oxidoreductase</keyword>
<dbReference type="PANTHER" id="PTHR43884:SF20">
    <property type="entry name" value="ACYL-COA DEHYDROGENASE FADE28"/>
    <property type="match status" value="1"/>
</dbReference>
<organism evidence="5 6">
    <name type="scientific">Tistrella arctica</name>
    <dbReference type="NCBI Taxonomy" id="3133430"/>
    <lineage>
        <taxon>Bacteria</taxon>
        <taxon>Pseudomonadati</taxon>
        <taxon>Pseudomonadota</taxon>
        <taxon>Alphaproteobacteria</taxon>
        <taxon>Geminicoccales</taxon>
        <taxon>Geminicoccaceae</taxon>
        <taxon>Tistrella</taxon>
    </lineage>
</organism>
<dbReference type="Proteomes" id="UP001413721">
    <property type="component" value="Unassembled WGS sequence"/>
</dbReference>
<dbReference type="PANTHER" id="PTHR43884">
    <property type="entry name" value="ACYL-COA DEHYDROGENASE"/>
    <property type="match status" value="1"/>
</dbReference>
<proteinExistence type="predicted"/>
<evidence type="ECO:0000256" key="3">
    <source>
        <dbReference type="ARBA" id="ARBA00023002"/>
    </source>
</evidence>
<dbReference type="SUPFAM" id="SSF47203">
    <property type="entry name" value="Acyl-CoA dehydrogenase C-terminal domain-like"/>
    <property type="match status" value="1"/>
</dbReference>
<comment type="caution">
    <text evidence="5">The sequence shown here is derived from an EMBL/GenBank/DDBJ whole genome shotgun (WGS) entry which is preliminary data.</text>
</comment>
<feature type="domain" description="Acyl-CoA dehydrogenase/oxidase C-terminal" evidence="4">
    <location>
        <begin position="195"/>
        <end position="311"/>
    </location>
</feature>
<evidence type="ECO:0000313" key="6">
    <source>
        <dbReference type="Proteomes" id="UP001413721"/>
    </source>
</evidence>
<dbReference type="InterPro" id="IPR009075">
    <property type="entry name" value="AcylCo_DH/oxidase_C"/>
</dbReference>
<dbReference type="Pfam" id="PF00441">
    <property type="entry name" value="Acyl-CoA_dh_1"/>
    <property type="match status" value="1"/>
</dbReference>
<dbReference type="EMBL" id="JBBKTW010000007">
    <property type="protein sequence ID" value="MEN2990437.1"/>
    <property type="molecule type" value="Genomic_DNA"/>
</dbReference>
<sequence>MSHDIRDMMLRTVDRLVAVEATRQMRSDADGGGFPDRLWQAMEAAGLTDADAIDDEMTDAADMQALVRHTARHALPVPLAEVMAARRLLKAAGMAVPTQGITGIGTTARDHVDDLPRLDDAGRVTGRLHRVPFGRHLGQVVFAATGPDGTAHLVVAEAPAPADTDINLAGEARDDLAFEAASVVETRPVADAADQVMAMGAAFRAVQIAGALSGALGQTVAYAGEREQFGRPIGKFQAVQHMLAVLAAETAAASAAADLGFDDAGRTDTLRAALAKSRAGQAATDGAALAHQIMGAMGFTREHSLHYQTRRLWSWRDEFGSDALWQARLGTDIVRAGGDALWPMLSRL</sequence>
<keyword evidence="1" id="KW-0285">Flavoprotein</keyword>
<name>A0ABU9YP16_9PROT</name>
<dbReference type="Gene3D" id="1.20.140.10">
    <property type="entry name" value="Butyryl-CoA Dehydrogenase, subunit A, domain 3"/>
    <property type="match status" value="1"/>
</dbReference>
<evidence type="ECO:0000313" key="5">
    <source>
        <dbReference type="EMBL" id="MEN2990437.1"/>
    </source>
</evidence>
<evidence type="ECO:0000259" key="4">
    <source>
        <dbReference type="Pfam" id="PF00441"/>
    </source>
</evidence>
<reference evidence="5 6" key="1">
    <citation type="submission" date="2024-03" db="EMBL/GenBank/DDBJ databases">
        <title>High-quality draft genome sequencing of Tistrella sp. BH-R2-4.</title>
        <authorList>
            <person name="Dong C."/>
        </authorList>
    </citation>
    <scope>NUCLEOTIDE SEQUENCE [LARGE SCALE GENOMIC DNA]</scope>
    <source>
        <strain evidence="5 6">BH-R2-4</strain>
    </source>
</reference>
<evidence type="ECO:0000256" key="2">
    <source>
        <dbReference type="ARBA" id="ARBA00022827"/>
    </source>
</evidence>
<accession>A0ABU9YP16</accession>
<gene>
    <name evidence="5" type="ORF">WG926_19145</name>
</gene>
<keyword evidence="6" id="KW-1185">Reference proteome</keyword>
<keyword evidence="2" id="KW-0274">FAD</keyword>
<evidence type="ECO:0000256" key="1">
    <source>
        <dbReference type="ARBA" id="ARBA00022630"/>
    </source>
</evidence>
<dbReference type="RefSeq" id="WP_345931891.1">
    <property type="nucleotide sequence ID" value="NZ_JBBKTV010000002.1"/>
</dbReference>
<protein>
    <submittedName>
        <fullName evidence="5">Acyl-CoA dehydrogenase family protein</fullName>
    </submittedName>
</protein>